<organism evidence="16 17">
    <name type="scientific">Sphingobium baderi</name>
    <dbReference type="NCBI Taxonomy" id="1332080"/>
    <lineage>
        <taxon>Bacteria</taxon>
        <taxon>Pseudomonadati</taxon>
        <taxon>Pseudomonadota</taxon>
        <taxon>Alphaproteobacteria</taxon>
        <taxon>Sphingomonadales</taxon>
        <taxon>Sphingomonadaceae</taxon>
        <taxon>Sphingobium</taxon>
    </lineage>
</organism>
<evidence type="ECO:0000313" key="17">
    <source>
        <dbReference type="Proteomes" id="UP000056968"/>
    </source>
</evidence>
<dbReference type="InterPro" id="IPR012910">
    <property type="entry name" value="Plug_dom"/>
</dbReference>
<dbReference type="Proteomes" id="UP000056968">
    <property type="component" value="Chromosome"/>
</dbReference>
<evidence type="ECO:0000256" key="5">
    <source>
        <dbReference type="ARBA" id="ARBA00022692"/>
    </source>
</evidence>
<keyword evidence="17" id="KW-1185">Reference proteome</keyword>
<evidence type="ECO:0000256" key="10">
    <source>
        <dbReference type="ARBA" id="ARBA00023237"/>
    </source>
</evidence>
<evidence type="ECO:0000259" key="15">
    <source>
        <dbReference type="Pfam" id="PF07715"/>
    </source>
</evidence>
<dbReference type="KEGG" id="sbd:ATN00_18665"/>
<keyword evidence="9 11" id="KW-0472">Membrane</keyword>
<proteinExistence type="inferred from homology"/>
<evidence type="ECO:0000259" key="14">
    <source>
        <dbReference type="Pfam" id="PF00593"/>
    </source>
</evidence>
<dbReference type="PROSITE" id="PS52016">
    <property type="entry name" value="TONB_DEPENDENT_REC_3"/>
    <property type="match status" value="1"/>
</dbReference>
<dbReference type="InterPro" id="IPR000531">
    <property type="entry name" value="Beta-barrel_TonB"/>
</dbReference>
<feature type="signal peptide" evidence="13">
    <location>
        <begin position="1"/>
        <end position="26"/>
    </location>
</feature>
<keyword evidence="7" id="KW-0406">Ion transport</keyword>
<dbReference type="InterPro" id="IPR039426">
    <property type="entry name" value="TonB-dep_rcpt-like"/>
</dbReference>
<sequence length="751" mass="81903">MAKEMSRIAKATGFTCLALPVGLAYAQAPAESPRITAGESGSSRIDQAMAEDIVVTARRVNERLQNVPLSITVVDARQLTERNVRSAFDLPNVAPGLSVQASGSGTTAQFSLRGQGQTLGQSAPGVVPYFAEVPEFSTQFYDLASVQVLKGPQGTLFGRNTTGGAILFSPVRPGNEWEGFITGRLGSYDRRDLEFAVGGAIVPDKVMLRVAGQILRRDGYVHELTSGKRANDEHKTSFRASLILSPVEGFENYTIVERTRIDEHGVAQIFSGFRASHPLAAEFTALLANQQALGIRKLATSQPLFNKFKSNGVINTTTLDITENISLKNIFSYREFDVSRGFDLDGTTLPVLDVVNPFKGYTKNRTEEIQLRGDFSQLRFVVGYYDETLKDPYRLASQTVQYLQGLGFLPAAGFNKGDQKTRAGFLEVTYDVTDALALTGGIRRTKDSRSSKAQTSLLVPGFPAGPVLAASGSFKATTWNASALYKINPNVSVYGAVRRGFRAGGFNPAASTPELLSYAPETVTDYEIGIKSFFVTEGGWKIRANVDLFYDDYKNIQRLVLLPTVPAATYTTNAARGNVKGLDLELSVAPSPVFETSFQYAYLDTQYKDYTDFVVTPTGLVSADLSDSRFPNAPRHQFTLTPRLNMPLSNELGTVTALAALYYQTGVAFDPANRIDGVLQPGTTVKGYAKLDLRVEWRDIAGTGLSLAAYARNVTNKKYIVGNANQLANFGTLLYTYAEPRILAMEAKFKF</sequence>
<keyword evidence="4" id="KW-0410">Iron transport</keyword>
<dbReference type="Gene3D" id="2.40.170.20">
    <property type="entry name" value="TonB-dependent receptor, beta-barrel domain"/>
    <property type="match status" value="1"/>
</dbReference>
<keyword evidence="13" id="KW-0732">Signal</keyword>
<keyword evidence="5 11" id="KW-0812">Transmembrane</keyword>
<protein>
    <recommendedName>
        <fullName evidence="18">TonB-dependent receptor</fullName>
    </recommendedName>
</protein>
<evidence type="ECO:0000256" key="2">
    <source>
        <dbReference type="ARBA" id="ARBA00022448"/>
    </source>
</evidence>
<name>A0A0S3F2V6_9SPHN</name>
<evidence type="ECO:0000256" key="11">
    <source>
        <dbReference type="PROSITE-ProRule" id="PRU01360"/>
    </source>
</evidence>
<evidence type="ECO:0000256" key="3">
    <source>
        <dbReference type="ARBA" id="ARBA00022452"/>
    </source>
</evidence>
<dbReference type="InterPro" id="IPR036942">
    <property type="entry name" value="Beta-barrel_TonB_sf"/>
</dbReference>
<keyword evidence="8 12" id="KW-0798">TonB box</keyword>
<dbReference type="STRING" id="1332080.ATN00_18665"/>
<dbReference type="AlphaFoldDB" id="A0A0S3F2V6"/>
<dbReference type="PANTHER" id="PTHR32552">
    <property type="entry name" value="FERRICHROME IRON RECEPTOR-RELATED"/>
    <property type="match status" value="1"/>
</dbReference>
<evidence type="ECO:0000313" key="16">
    <source>
        <dbReference type="EMBL" id="ALR22022.1"/>
    </source>
</evidence>
<evidence type="ECO:0008006" key="18">
    <source>
        <dbReference type="Google" id="ProtNLM"/>
    </source>
</evidence>
<dbReference type="PANTHER" id="PTHR32552:SF81">
    <property type="entry name" value="TONB-DEPENDENT OUTER MEMBRANE RECEPTOR"/>
    <property type="match status" value="1"/>
</dbReference>
<reference evidence="16 17" key="1">
    <citation type="submission" date="2015-11" db="EMBL/GenBank/DDBJ databases">
        <title>A Two-component Flavoprotein Monooxygenase System MeaXY Responsible for para-Hydroxylation of 2-Methyl-6-ethylaniline and 2,6-Diethylaniline in Sphingobium baderi DE-13.</title>
        <authorList>
            <person name="Cheng M."/>
            <person name="Meng Q."/>
            <person name="Yang Y."/>
            <person name="Chu C."/>
            <person name="Yan X."/>
            <person name="He J."/>
            <person name="Li S."/>
        </authorList>
    </citation>
    <scope>NUCLEOTIDE SEQUENCE [LARGE SCALE GENOMIC DNA]</scope>
    <source>
        <strain evidence="16 17">DE-13</strain>
    </source>
</reference>
<feature type="domain" description="TonB-dependent receptor plug" evidence="15">
    <location>
        <begin position="64"/>
        <end position="165"/>
    </location>
</feature>
<gene>
    <name evidence="16" type="ORF">ATN00_18665</name>
</gene>
<feature type="chain" id="PRO_5006611892" description="TonB-dependent receptor" evidence="13">
    <location>
        <begin position="27"/>
        <end position="751"/>
    </location>
</feature>
<evidence type="ECO:0000256" key="13">
    <source>
        <dbReference type="SAM" id="SignalP"/>
    </source>
</evidence>
<keyword evidence="6" id="KW-0408">Iron</keyword>
<dbReference type="GO" id="GO:0009279">
    <property type="term" value="C:cell outer membrane"/>
    <property type="evidence" value="ECO:0007669"/>
    <property type="project" value="UniProtKB-SubCell"/>
</dbReference>
<comment type="subcellular location">
    <subcellularLocation>
        <location evidence="1 11">Cell outer membrane</location>
        <topology evidence="1 11">Multi-pass membrane protein</topology>
    </subcellularLocation>
</comment>
<keyword evidence="10 11" id="KW-0998">Cell outer membrane</keyword>
<dbReference type="Pfam" id="PF00593">
    <property type="entry name" value="TonB_dep_Rec_b-barrel"/>
    <property type="match status" value="1"/>
</dbReference>
<evidence type="ECO:0000256" key="9">
    <source>
        <dbReference type="ARBA" id="ARBA00023136"/>
    </source>
</evidence>
<dbReference type="GO" id="GO:0006826">
    <property type="term" value="P:iron ion transport"/>
    <property type="evidence" value="ECO:0007669"/>
    <property type="project" value="UniProtKB-KW"/>
</dbReference>
<evidence type="ECO:0000256" key="6">
    <source>
        <dbReference type="ARBA" id="ARBA00023004"/>
    </source>
</evidence>
<feature type="domain" description="TonB-dependent receptor-like beta-barrel" evidence="14">
    <location>
        <begin position="305"/>
        <end position="714"/>
    </location>
</feature>
<comment type="similarity">
    <text evidence="11 12">Belongs to the TonB-dependent receptor family.</text>
</comment>
<evidence type="ECO:0000256" key="8">
    <source>
        <dbReference type="ARBA" id="ARBA00023077"/>
    </source>
</evidence>
<dbReference type="SUPFAM" id="SSF56935">
    <property type="entry name" value="Porins"/>
    <property type="match status" value="1"/>
</dbReference>
<dbReference type="EMBL" id="CP013264">
    <property type="protein sequence ID" value="ALR22022.1"/>
    <property type="molecule type" value="Genomic_DNA"/>
</dbReference>
<keyword evidence="3 11" id="KW-1134">Transmembrane beta strand</keyword>
<evidence type="ECO:0000256" key="12">
    <source>
        <dbReference type="RuleBase" id="RU003357"/>
    </source>
</evidence>
<dbReference type="Pfam" id="PF07715">
    <property type="entry name" value="Plug"/>
    <property type="match status" value="1"/>
</dbReference>
<evidence type="ECO:0000256" key="1">
    <source>
        <dbReference type="ARBA" id="ARBA00004571"/>
    </source>
</evidence>
<evidence type="ECO:0000256" key="7">
    <source>
        <dbReference type="ARBA" id="ARBA00023065"/>
    </source>
</evidence>
<accession>A0A0S3F2V6</accession>
<evidence type="ECO:0000256" key="4">
    <source>
        <dbReference type="ARBA" id="ARBA00022496"/>
    </source>
</evidence>
<keyword evidence="2 11" id="KW-0813">Transport</keyword>